<dbReference type="EMBL" id="CP003837">
    <property type="protein sequence ID" value="AGH44779.1"/>
    <property type="molecule type" value="Genomic_DNA"/>
</dbReference>
<dbReference type="SUPFAM" id="SSF52768">
    <property type="entry name" value="Arginase/deacetylase"/>
    <property type="match status" value="1"/>
</dbReference>
<evidence type="ECO:0000313" key="3">
    <source>
        <dbReference type="EMBL" id="AGH44779.1"/>
    </source>
</evidence>
<dbReference type="PATRIC" id="fig|1129794.4.peg.2649"/>
<reference evidence="3 4" key="1">
    <citation type="journal article" date="2013" name="Genome Announc.">
        <title>Complete Genome Sequence of Glaciecola psychrophila Strain 170T.</title>
        <authorList>
            <person name="Yin J."/>
            <person name="Chen J."/>
            <person name="Liu G."/>
            <person name="Yu Y."/>
            <person name="Song L."/>
            <person name="Wang X."/>
            <person name="Qu X."/>
        </authorList>
    </citation>
    <scope>NUCLEOTIDE SEQUENCE [LARGE SCALE GENOMIC DNA]</scope>
    <source>
        <strain evidence="3 4">170</strain>
    </source>
</reference>
<dbReference type="GO" id="GO:0040029">
    <property type="term" value="P:epigenetic regulation of gene expression"/>
    <property type="evidence" value="ECO:0007669"/>
    <property type="project" value="TreeGrafter"/>
</dbReference>
<proteinExistence type="inferred from homology"/>
<organism evidence="3 4">
    <name type="scientific">Paraglaciecola psychrophila 170</name>
    <dbReference type="NCBI Taxonomy" id="1129794"/>
    <lineage>
        <taxon>Bacteria</taxon>
        <taxon>Pseudomonadati</taxon>
        <taxon>Pseudomonadota</taxon>
        <taxon>Gammaproteobacteria</taxon>
        <taxon>Alteromonadales</taxon>
        <taxon>Alteromonadaceae</taxon>
        <taxon>Paraglaciecola</taxon>
    </lineage>
</organism>
<name>K7AL33_9ALTE</name>
<evidence type="ECO:0000313" key="4">
    <source>
        <dbReference type="Proteomes" id="UP000011864"/>
    </source>
</evidence>
<feature type="domain" description="Histone deacetylase" evidence="2">
    <location>
        <begin position="20"/>
        <end position="305"/>
    </location>
</feature>
<dbReference type="InterPro" id="IPR023696">
    <property type="entry name" value="Ureohydrolase_dom_sf"/>
</dbReference>
<evidence type="ECO:0000256" key="1">
    <source>
        <dbReference type="ARBA" id="ARBA00005947"/>
    </source>
</evidence>
<dbReference type="InterPro" id="IPR000286">
    <property type="entry name" value="HDACs"/>
</dbReference>
<dbReference type="AlphaFoldDB" id="K7AL33"/>
<dbReference type="InterPro" id="IPR023801">
    <property type="entry name" value="His_deacetylse_dom"/>
</dbReference>
<accession>K7AL33</accession>
<dbReference type="OrthoDB" id="9808367at2"/>
<dbReference type="PANTHER" id="PTHR10625:SF10">
    <property type="entry name" value="HISTONE DEACETYLASE HDAC1"/>
    <property type="match status" value="1"/>
</dbReference>
<dbReference type="GO" id="GO:0004407">
    <property type="term" value="F:histone deacetylase activity"/>
    <property type="evidence" value="ECO:0007669"/>
    <property type="project" value="TreeGrafter"/>
</dbReference>
<keyword evidence="4" id="KW-1185">Reference proteome</keyword>
<dbReference type="Gene3D" id="3.40.800.20">
    <property type="entry name" value="Histone deacetylase domain"/>
    <property type="match status" value="1"/>
</dbReference>
<sequence>MTVTIIGSPYCNLHDMGDEHPEQPARMHKINDQLIASGLEYVLHFADAKPVKLSSLERAHDKAFVQSVFDRAPKEGGDRVWIDDDTIMMDKSLNAALHAAGAVTDAVDLVLADKSKSAFCSVRPPGHHAGRASSSGFCIFNNIAVGAMHALEVHGLERVAIIDFDVHHGNGTQNIVKDDERVLFCSSFQHPFYPFTGDEPCRKGIVNVPIPAGTSGSEYCEMIKPWFKAVDEFKPQLIFISAGFDGHADDELGQLRLVEKDYIWITEQIKALAEKHCEGKIISALEGGYALSALARSVVAHVKVLAN</sequence>
<dbReference type="eggNOG" id="COG0123">
    <property type="taxonomic scope" value="Bacteria"/>
</dbReference>
<dbReference type="InterPro" id="IPR037138">
    <property type="entry name" value="His_deacetylse_dom_sf"/>
</dbReference>
<dbReference type="PRINTS" id="PR01270">
    <property type="entry name" value="HDASUPER"/>
</dbReference>
<protein>
    <submittedName>
        <fullName evidence="3">Histone deacetylase superfamily protein</fullName>
    </submittedName>
</protein>
<gene>
    <name evidence="3" type="ORF">C427_2670</name>
</gene>
<dbReference type="PANTHER" id="PTHR10625">
    <property type="entry name" value="HISTONE DEACETYLASE HDAC1-RELATED"/>
    <property type="match status" value="1"/>
</dbReference>
<dbReference type="STRING" id="1129794.C427_2670"/>
<dbReference type="RefSeq" id="WP_007635300.1">
    <property type="nucleotide sequence ID" value="NC_020514.1"/>
</dbReference>
<dbReference type="Proteomes" id="UP000011864">
    <property type="component" value="Chromosome"/>
</dbReference>
<evidence type="ECO:0000259" key="2">
    <source>
        <dbReference type="Pfam" id="PF00850"/>
    </source>
</evidence>
<dbReference type="Pfam" id="PF00850">
    <property type="entry name" value="Hist_deacetyl"/>
    <property type="match status" value="1"/>
</dbReference>
<dbReference type="CDD" id="cd11599">
    <property type="entry name" value="HDAC_classII_2"/>
    <property type="match status" value="1"/>
</dbReference>
<dbReference type="HOGENOM" id="CLU_007727_8_1_6"/>
<dbReference type="KEGG" id="gps:C427_2670"/>
<comment type="similarity">
    <text evidence="1">Belongs to the histone deacetylase family.</text>
</comment>